<evidence type="ECO:0000256" key="6">
    <source>
        <dbReference type="ARBA" id="ARBA00022723"/>
    </source>
</evidence>
<evidence type="ECO:0000259" key="12">
    <source>
        <dbReference type="PROSITE" id="PS51918"/>
    </source>
</evidence>
<dbReference type="Gene3D" id="3.40.50.12160">
    <property type="entry name" value="Methylthiotransferase, N-terminal domain"/>
    <property type="match status" value="1"/>
</dbReference>
<dbReference type="Gene3D" id="3.80.30.20">
    <property type="entry name" value="tm_1862 like domain"/>
    <property type="match status" value="1"/>
</dbReference>
<dbReference type="PROSITE" id="PS51449">
    <property type="entry name" value="MTTASE_N"/>
    <property type="match status" value="1"/>
</dbReference>
<feature type="domain" description="MTTase N-terminal" evidence="11">
    <location>
        <begin position="2"/>
        <end position="107"/>
    </location>
</feature>
<dbReference type="PANTHER" id="PTHR43020:SF2">
    <property type="entry name" value="MITOCHONDRIAL TRNA METHYLTHIOTRANSFERASE CDK5RAP1"/>
    <property type="match status" value="1"/>
</dbReference>
<evidence type="ECO:0000256" key="5">
    <source>
        <dbReference type="ARBA" id="ARBA00022691"/>
    </source>
</evidence>
<dbReference type="Pfam" id="PF01938">
    <property type="entry name" value="TRAM"/>
    <property type="match status" value="1"/>
</dbReference>
<feature type="domain" description="Radical SAM core" evidence="12">
    <location>
        <begin position="133"/>
        <end position="393"/>
    </location>
</feature>
<evidence type="ECO:0000259" key="10">
    <source>
        <dbReference type="PROSITE" id="PS50926"/>
    </source>
</evidence>
<sequence length="475" mass="54251">MIKYHLITYGCQMNKSDSERIVSVLEKSGLKPTTQDRADILILNLCSVRQSAIDRVWGILRKTKNQTVILTGCVLPADKQKFQNKVDLILDIKDLPRWPEKFKIKNLIPDRIGDEIKNFPEVHPDYFSINPDHSSKFEAYVPIMTGCNNFCAYCAVPYTRGREVSRPVEDIIQEVHTLIIQGYKLIILLGQNVNSYKSKISNFSLFERSLAEGQFLISNKISNFKFQISKNTSVNFPTLLKLISRIPGDYWLSFLTSHPKDLSDELINCFKECEHLIPYLHLPLQSGSNKILKAMNRNYTATDYVKLIKQVKQIKPMVAVSTDIIVGFPSETKKEFEATAKLMKKIKFDMAYLAQYSPRPGTAAAKLKDNVLATEKARRRSALNEILKKTALNNNKKMVGKRIEVLIEKCNNKNECLGKTKNFKDVKINVAPAFRQEKIRPKGRSYTIKKDLIGQFAKVKITKANAWNLEGKLII</sequence>
<comment type="function">
    <text evidence="2">Catalyzes the methylthiolation of N6-(dimethylallyl)adenosine (i(6)A), leading to the formation of 2-methylthio-N6-(dimethylallyl)adenosine (ms(2)i(6)A) at position 37 in tRNAs that read codons beginning with uridine.</text>
</comment>
<evidence type="ECO:0000313" key="13">
    <source>
        <dbReference type="EMBL" id="PIP75515.1"/>
    </source>
</evidence>
<feature type="domain" description="TRAM" evidence="10">
    <location>
        <begin position="396"/>
        <end position="475"/>
    </location>
</feature>
<dbReference type="GO" id="GO:0035597">
    <property type="term" value="F:tRNA-2-methylthio-N(6)-dimethylallyladenosine(37) synthase activity"/>
    <property type="evidence" value="ECO:0007669"/>
    <property type="project" value="UniProtKB-EC"/>
</dbReference>
<dbReference type="PANTHER" id="PTHR43020">
    <property type="entry name" value="CDK5 REGULATORY SUBUNIT-ASSOCIATED PROTEIN 1"/>
    <property type="match status" value="1"/>
</dbReference>
<dbReference type="InterPro" id="IPR013848">
    <property type="entry name" value="Methylthiotransferase_N"/>
</dbReference>
<organism evidence="13 14">
    <name type="scientific">Candidatus Kuenenbacteria bacterium CG22_combo_CG10-13_8_21_14_all_39_9</name>
    <dbReference type="NCBI Taxonomy" id="1974621"/>
    <lineage>
        <taxon>Bacteria</taxon>
        <taxon>Candidatus Kueneniibacteriota</taxon>
    </lineage>
</organism>
<dbReference type="Proteomes" id="UP000230159">
    <property type="component" value="Unassembled WGS sequence"/>
</dbReference>
<protein>
    <recommendedName>
        <fullName evidence="9">tRNA-2-methylthio-N(6)-dimethylallyladenosine synthase</fullName>
        <ecNumber evidence="9">2.8.4.3</ecNumber>
    </recommendedName>
</protein>
<dbReference type="InterPro" id="IPR002792">
    <property type="entry name" value="TRAM_dom"/>
</dbReference>
<dbReference type="FunFam" id="3.80.30.20:FF:000001">
    <property type="entry name" value="tRNA-2-methylthio-N(6)-dimethylallyladenosine synthase 2"/>
    <property type="match status" value="1"/>
</dbReference>
<dbReference type="InterPro" id="IPR023404">
    <property type="entry name" value="rSAM_horseshoe"/>
</dbReference>
<evidence type="ECO:0000256" key="1">
    <source>
        <dbReference type="ARBA" id="ARBA00001966"/>
    </source>
</evidence>
<comment type="caution">
    <text evidence="13">The sequence shown here is derived from an EMBL/GenBank/DDBJ whole genome shotgun (WGS) entry which is preliminary data.</text>
</comment>
<evidence type="ECO:0000256" key="3">
    <source>
        <dbReference type="ARBA" id="ARBA00022485"/>
    </source>
</evidence>
<dbReference type="SFLD" id="SFLDG01082">
    <property type="entry name" value="B12-binding_domain_containing"/>
    <property type="match status" value="1"/>
</dbReference>
<comment type="cofactor">
    <cofactor evidence="1">
        <name>[4Fe-4S] cluster</name>
        <dbReference type="ChEBI" id="CHEBI:49883"/>
    </cofactor>
</comment>
<dbReference type="SUPFAM" id="SSF102114">
    <property type="entry name" value="Radical SAM enzymes"/>
    <property type="match status" value="1"/>
</dbReference>
<dbReference type="GO" id="GO:0046872">
    <property type="term" value="F:metal ion binding"/>
    <property type="evidence" value="ECO:0007669"/>
    <property type="project" value="UniProtKB-KW"/>
</dbReference>
<dbReference type="PROSITE" id="PS51918">
    <property type="entry name" value="RADICAL_SAM"/>
    <property type="match status" value="1"/>
</dbReference>
<keyword evidence="4" id="KW-0808">Transferase</keyword>
<dbReference type="SMART" id="SM00729">
    <property type="entry name" value="Elp3"/>
    <property type="match status" value="1"/>
</dbReference>
<dbReference type="EC" id="2.8.4.3" evidence="9"/>
<dbReference type="EMBL" id="PCTN01000143">
    <property type="protein sequence ID" value="PIP75515.1"/>
    <property type="molecule type" value="Genomic_DNA"/>
</dbReference>
<dbReference type="InterPro" id="IPR007197">
    <property type="entry name" value="rSAM"/>
</dbReference>
<evidence type="ECO:0000256" key="7">
    <source>
        <dbReference type="ARBA" id="ARBA00023004"/>
    </source>
</evidence>
<dbReference type="PROSITE" id="PS01278">
    <property type="entry name" value="MTTASE_RADICAL"/>
    <property type="match status" value="1"/>
</dbReference>
<reference evidence="13 14" key="1">
    <citation type="submission" date="2017-09" db="EMBL/GenBank/DDBJ databases">
        <title>Depth-based differentiation of microbial function through sediment-hosted aquifers and enrichment of novel symbionts in the deep terrestrial subsurface.</title>
        <authorList>
            <person name="Probst A.J."/>
            <person name="Ladd B."/>
            <person name="Jarett J.K."/>
            <person name="Geller-Mcgrath D.E."/>
            <person name="Sieber C.M."/>
            <person name="Emerson J.B."/>
            <person name="Anantharaman K."/>
            <person name="Thomas B.C."/>
            <person name="Malmstrom R."/>
            <person name="Stieglmeier M."/>
            <person name="Klingl A."/>
            <person name="Woyke T."/>
            <person name="Ryan C.M."/>
            <person name="Banfield J.F."/>
        </authorList>
    </citation>
    <scope>NUCLEOTIDE SEQUENCE [LARGE SCALE GENOMIC DNA]</scope>
    <source>
        <strain evidence="13">CG22_combo_CG10-13_8_21_14_all_39_9</strain>
    </source>
</reference>
<evidence type="ECO:0000259" key="11">
    <source>
        <dbReference type="PROSITE" id="PS51449"/>
    </source>
</evidence>
<evidence type="ECO:0000256" key="2">
    <source>
        <dbReference type="ARBA" id="ARBA00003234"/>
    </source>
</evidence>
<dbReference type="PROSITE" id="PS50926">
    <property type="entry name" value="TRAM"/>
    <property type="match status" value="1"/>
</dbReference>
<keyword evidence="3" id="KW-0004">4Fe-4S</keyword>
<dbReference type="AlphaFoldDB" id="A0A2H0D015"/>
<dbReference type="Pfam" id="PF00919">
    <property type="entry name" value="UPF0004"/>
    <property type="match status" value="1"/>
</dbReference>
<evidence type="ECO:0000313" key="14">
    <source>
        <dbReference type="Proteomes" id="UP000230159"/>
    </source>
</evidence>
<gene>
    <name evidence="13" type="ORF">COW86_03310</name>
</gene>
<name>A0A2H0D015_9BACT</name>
<dbReference type="InterPro" id="IPR038135">
    <property type="entry name" value="Methylthiotransferase_N_sf"/>
</dbReference>
<dbReference type="SFLD" id="SFLDG01061">
    <property type="entry name" value="methylthiotransferase"/>
    <property type="match status" value="1"/>
</dbReference>
<dbReference type="InterPro" id="IPR058240">
    <property type="entry name" value="rSAM_sf"/>
</dbReference>
<dbReference type="Pfam" id="PF04055">
    <property type="entry name" value="Radical_SAM"/>
    <property type="match status" value="1"/>
</dbReference>
<accession>A0A2H0D015</accession>
<evidence type="ECO:0000256" key="8">
    <source>
        <dbReference type="ARBA" id="ARBA00023014"/>
    </source>
</evidence>
<keyword evidence="8" id="KW-0411">Iron-sulfur</keyword>
<keyword evidence="6" id="KW-0479">Metal-binding</keyword>
<dbReference type="InterPro" id="IPR020612">
    <property type="entry name" value="Methylthiotransferase_CS"/>
</dbReference>
<keyword evidence="7" id="KW-0408">Iron</keyword>
<dbReference type="NCBIfam" id="TIGR00089">
    <property type="entry name" value="MiaB/RimO family radical SAM methylthiotransferase"/>
    <property type="match status" value="1"/>
</dbReference>
<dbReference type="GO" id="GO:0005829">
    <property type="term" value="C:cytosol"/>
    <property type="evidence" value="ECO:0007669"/>
    <property type="project" value="TreeGrafter"/>
</dbReference>
<dbReference type="InterPro" id="IPR005839">
    <property type="entry name" value="Methylthiotransferase"/>
</dbReference>
<evidence type="ECO:0000256" key="4">
    <source>
        <dbReference type="ARBA" id="ARBA00022679"/>
    </source>
</evidence>
<dbReference type="InterPro" id="IPR006638">
    <property type="entry name" value="Elp3/MiaA/NifB-like_rSAM"/>
</dbReference>
<keyword evidence="5" id="KW-0949">S-adenosyl-L-methionine</keyword>
<proteinExistence type="predicted"/>
<evidence type="ECO:0000256" key="9">
    <source>
        <dbReference type="ARBA" id="ARBA00033765"/>
    </source>
</evidence>
<dbReference type="GO" id="GO:0051539">
    <property type="term" value="F:4 iron, 4 sulfur cluster binding"/>
    <property type="evidence" value="ECO:0007669"/>
    <property type="project" value="UniProtKB-KW"/>
</dbReference>
<dbReference type="SFLD" id="SFLDS00029">
    <property type="entry name" value="Radical_SAM"/>
    <property type="match status" value="1"/>
</dbReference>